<protein>
    <submittedName>
        <fullName evidence="3">Predicted molybdenum cofactor sulfurylase</fullName>
    </submittedName>
</protein>
<reference evidence="4" key="1">
    <citation type="submission" date="2016-10" db="EMBL/GenBank/DDBJ databases">
        <authorList>
            <person name="Varghese N."/>
            <person name="Submissions S."/>
        </authorList>
    </citation>
    <scope>NUCLEOTIDE SEQUENCE [LARGE SCALE GENOMIC DNA]</scope>
    <source>
        <strain evidence="4">CGMCC 1.7062</strain>
    </source>
</reference>
<dbReference type="PANTHER" id="PTHR30388">
    <property type="entry name" value="ALDEHYDE OXIDOREDUCTASE MOLYBDENUM COFACTOR ASSEMBLY PROTEIN"/>
    <property type="match status" value="1"/>
</dbReference>
<dbReference type="InterPro" id="IPR017695">
    <property type="entry name" value="Se-dep_Mo_hydrolase_YqeB"/>
</dbReference>
<sequence>MNIFAKAAQLEQSNIPFAFANIIETKGSSPRHSGTMLIEEGGQIHGTIGGGMIERYVIEQAVEAIKENKPRVVTGRMTRNGPDAMGMDCGGAMTLSIDVYGTRPRLFLIGAGHVNRAIAQVATHLGFDITVADAYEASLAEQHFPEGTHRVLGNNMLTAIQSLDINENSYVIIATNHQDQDAINAIAQQPTAYTGLMASRKKVQTLFQGLRELGTSQQQIQHIHSPIGFDIGAETPEEIAISVMAEVLNVKNGASGFKLKDHVGDFNRKLVLIRGAGDIATGVAARLHNSGFKVVMTDIEHPTMIRCSVSFGQCLYGDPVTVEGIQAVKVDSFDKACRELEKGNIPVFVDETGKLTDTIKPDFLVDAILAKKNLGTHKAMAPVTIALGPGFHAGKDCHAAIETNRGHQLGRVIYDGPCQPNSGIPGSILGYTDQRVIRAPQAGTFVAKVVLGDIVEEGQEIASIDDTVVYATLSGKVRGLLNSGLQVHEGFKIGDIDPRGTSVDHCSISDKARAVAGGVLEAMLSLSHQQ</sequence>
<evidence type="ECO:0000259" key="1">
    <source>
        <dbReference type="Pfam" id="PF02625"/>
    </source>
</evidence>
<proteinExistence type="predicted"/>
<dbReference type="OrthoDB" id="9815497at2"/>
<dbReference type="InterPro" id="IPR027051">
    <property type="entry name" value="XdhC_Rossmann_dom"/>
</dbReference>
<dbReference type="Pfam" id="PF13478">
    <property type="entry name" value="XdhC_C"/>
    <property type="match status" value="1"/>
</dbReference>
<accession>A0A1H5S5F7</accession>
<dbReference type="InterPro" id="IPR003777">
    <property type="entry name" value="XdhC_CoxI"/>
</dbReference>
<dbReference type="PANTHER" id="PTHR30388:SF6">
    <property type="entry name" value="XANTHINE DEHYDROGENASE SUBUNIT A-RELATED"/>
    <property type="match status" value="1"/>
</dbReference>
<feature type="domain" description="XdhC Rossmann" evidence="2">
    <location>
        <begin position="106"/>
        <end position="247"/>
    </location>
</feature>
<evidence type="ECO:0000259" key="2">
    <source>
        <dbReference type="Pfam" id="PF13478"/>
    </source>
</evidence>
<evidence type="ECO:0000313" key="3">
    <source>
        <dbReference type="EMBL" id="SEF45001.1"/>
    </source>
</evidence>
<dbReference type="Proteomes" id="UP000236721">
    <property type="component" value="Unassembled WGS sequence"/>
</dbReference>
<gene>
    <name evidence="3" type="ORF">SAMN04488244_101228</name>
</gene>
<dbReference type="RefSeq" id="WP_103878476.1">
    <property type="nucleotide sequence ID" value="NZ_FNVG01000001.1"/>
</dbReference>
<dbReference type="EMBL" id="FNVG01000001">
    <property type="protein sequence ID" value="SEF45001.1"/>
    <property type="molecule type" value="Genomic_DNA"/>
</dbReference>
<dbReference type="InterPro" id="IPR052698">
    <property type="entry name" value="MoCofactor_Util/Proc"/>
</dbReference>
<evidence type="ECO:0000313" key="4">
    <source>
        <dbReference type="Proteomes" id="UP000236721"/>
    </source>
</evidence>
<dbReference type="NCBIfam" id="TIGR03309">
    <property type="entry name" value="matur_yqeB"/>
    <property type="match status" value="1"/>
</dbReference>
<dbReference type="InterPro" id="IPR036291">
    <property type="entry name" value="NAD(P)-bd_dom_sf"/>
</dbReference>
<name>A0A1H5S5F7_9VIBR</name>
<dbReference type="SUPFAM" id="SSF51735">
    <property type="entry name" value="NAD(P)-binding Rossmann-fold domains"/>
    <property type="match status" value="1"/>
</dbReference>
<organism evidence="3 4">
    <name type="scientific">Vibrio hangzhouensis</name>
    <dbReference type="NCBI Taxonomy" id="462991"/>
    <lineage>
        <taxon>Bacteria</taxon>
        <taxon>Pseudomonadati</taxon>
        <taxon>Pseudomonadota</taxon>
        <taxon>Gammaproteobacteria</taxon>
        <taxon>Vibrionales</taxon>
        <taxon>Vibrionaceae</taxon>
        <taxon>Vibrio</taxon>
    </lineage>
</organism>
<keyword evidence="4" id="KW-1185">Reference proteome</keyword>
<dbReference type="AlphaFoldDB" id="A0A1H5S5F7"/>
<dbReference type="Pfam" id="PF02625">
    <property type="entry name" value="XdhC_CoxI"/>
    <property type="match status" value="1"/>
</dbReference>
<dbReference type="Gene3D" id="3.40.50.720">
    <property type="entry name" value="NAD(P)-binding Rossmann-like Domain"/>
    <property type="match status" value="1"/>
</dbReference>
<feature type="domain" description="XdhC- CoxI" evidence="1">
    <location>
        <begin position="12"/>
        <end position="74"/>
    </location>
</feature>